<name>A0AAV4CDN1_9GAST</name>
<keyword evidence="3" id="KW-1185">Reference proteome</keyword>
<accession>A0AAV4CDN1</accession>
<protein>
    <submittedName>
        <fullName evidence="2">RNA-directed DNA polymerase from mobile element jockey</fullName>
    </submittedName>
</protein>
<dbReference type="AlphaFoldDB" id="A0AAV4CDN1"/>
<proteinExistence type="predicted"/>
<comment type="caution">
    <text evidence="2">The sequence shown here is derived from an EMBL/GenBank/DDBJ whole genome shotgun (WGS) entry which is preliminary data.</text>
</comment>
<evidence type="ECO:0000313" key="3">
    <source>
        <dbReference type="Proteomes" id="UP000735302"/>
    </source>
</evidence>
<evidence type="ECO:0000313" key="2">
    <source>
        <dbReference type="EMBL" id="GFO29437.1"/>
    </source>
</evidence>
<dbReference type="Proteomes" id="UP000735302">
    <property type="component" value="Unassembled WGS sequence"/>
</dbReference>
<gene>
    <name evidence="2" type="ORF">PoB_005594200</name>
</gene>
<keyword evidence="2" id="KW-0808">Transferase</keyword>
<evidence type="ECO:0000256" key="1">
    <source>
        <dbReference type="SAM" id="MobiDB-lite"/>
    </source>
</evidence>
<sequence length="195" mass="21601">MSPSGAGHHSKNAKVADRSPFKIHEELKSIQDNKTIEVTKLGSGDLMDQLKSNDQGKKLEAIAKFLDIPVTVSPHKSLNSSKEVIPSCDLQCCLEEEMEELSGVTHAQRIKVCRDKEKIQTDTVVLTFDSPKPPTRIHAGCLTLDVRPYVALPMCHYKCQPYVHSKNRCKKLAPLCVRCSKVVVSSVTIRLIPIG</sequence>
<reference evidence="2 3" key="1">
    <citation type="journal article" date="2021" name="Elife">
        <title>Chloroplast acquisition without the gene transfer in kleptoplastic sea slugs, Plakobranchus ocellatus.</title>
        <authorList>
            <person name="Maeda T."/>
            <person name="Takahashi S."/>
            <person name="Yoshida T."/>
            <person name="Shimamura S."/>
            <person name="Takaki Y."/>
            <person name="Nagai Y."/>
            <person name="Toyoda A."/>
            <person name="Suzuki Y."/>
            <person name="Arimoto A."/>
            <person name="Ishii H."/>
            <person name="Satoh N."/>
            <person name="Nishiyama T."/>
            <person name="Hasebe M."/>
            <person name="Maruyama T."/>
            <person name="Minagawa J."/>
            <person name="Obokata J."/>
            <person name="Shigenobu S."/>
        </authorList>
    </citation>
    <scope>NUCLEOTIDE SEQUENCE [LARGE SCALE GENOMIC DNA]</scope>
</reference>
<feature type="region of interest" description="Disordered" evidence="1">
    <location>
        <begin position="1"/>
        <end position="20"/>
    </location>
</feature>
<organism evidence="2 3">
    <name type="scientific">Plakobranchus ocellatus</name>
    <dbReference type="NCBI Taxonomy" id="259542"/>
    <lineage>
        <taxon>Eukaryota</taxon>
        <taxon>Metazoa</taxon>
        <taxon>Spiralia</taxon>
        <taxon>Lophotrochozoa</taxon>
        <taxon>Mollusca</taxon>
        <taxon>Gastropoda</taxon>
        <taxon>Heterobranchia</taxon>
        <taxon>Euthyneura</taxon>
        <taxon>Panpulmonata</taxon>
        <taxon>Sacoglossa</taxon>
        <taxon>Placobranchoidea</taxon>
        <taxon>Plakobranchidae</taxon>
        <taxon>Plakobranchus</taxon>
    </lineage>
</organism>
<keyword evidence="2" id="KW-0695">RNA-directed DNA polymerase</keyword>
<dbReference type="EMBL" id="BLXT01006160">
    <property type="protein sequence ID" value="GFO29437.1"/>
    <property type="molecule type" value="Genomic_DNA"/>
</dbReference>
<keyword evidence="2" id="KW-0548">Nucleotidyltransferase</keyword>
<dbReference type="GO" id="GO:0003964">
    <property type="term" value="F:RNA-directed DNA polymerase activity"/>
    <property type="evidence" value="ECO:0007669"/>
    <property type="project" value="UniProtKB-KW"/>
</dbReference>